<dbReference type="GO" id="GO:0045454">
    <property type="term" value="P:cell redox homeostasis"/>
    <property type="evidence" value="ECO:0007669"/>
    <property type="project" value="TreeGrafter"/>
</dbReference>
<dbReference type="EMBL" id="FPHG01000031">
    <property type="protein sequence ID" value="SFV57182.1"/>
    <property type="molecule type" value="Genomic_DNA"/>
</dbReference>
<dbReference type="InterPro" id="IPR036249">
    <property type="entry name" value="Thioredoxin-like_sf"/>
</dbReference>
<name>A0A1W1BUR5_9ZZZZ</name>
<dbReference type="SUPFAM" id="SSF52833">
    <property type="entry name" value="Thioredoxin-like"/>
    <property type="match status" value="1"/>
</dbReference>
<evidence type="ECO:0000313" key="2">
    <source>
        <dbReference type="EMBL" id="SFV57182.1"/>
    </source>
</evidence>
<dbReference type="CDD" id="cd02976">
    <property type="entry name" value="NrdH"/>
    <property type="match status" value="1"/>
</dbReference>
<dbReference type="PROSITE" id="PS51354">
    <property type="entry name" value="GLUTAREDOXIN_2"/>
    <property type="match status" value="1"/>
</dbReference>
<dbReference type="AlphaFoldDB" id="A0A1W1BUR5"/>
<dbReference type="InterPro" id="IPR002109">
    <property type="entry name" value="Glutaredoxin"/>
</dbReference>
<dbReference type="Pfam" id="PF00462">
    <property type="entry name" value="Glutaredoxin"/>
    <property type="match status" value="1"/>
</dbReference>
<dbReference type="PANTHER" id="PTHR34386:SF1">
    <property type="entry name" value="GLUTAREDOXIN-LIKE PROTEIN NRDH"/>
    <property type="match status" value="1"/>
</dbReference>
<organism evidence="2">
    <name type="scientific">hydrothermal vent metagenome</name>
    <dbReference type="NCBI Taxonomy" id="652676"/>
    <lineage>
        <taxon>unclassified sequences</taxon>
        <taxon>metagenomes</taxon>
        <taxon>ecological metagenomes</taxon>
    </lineage>
</organism>
<proteinExistence type="predicted"/>
<dbReference type="PANTHER" id="PTHR34386">
    <property type="entry name" value="GLUTAREDOXIN"/>
    <property type="match status" value="1"/>
</dbReference>
<dbReference type="Gene3D" id="3.40.30.10">
    <property type="entry name" value="Glutaredoxin"/>
    <property type="match status" value="1"/>
</dbReference>
<feature type="domain" description="Glutaredoxin" evidence="1">
    <location>
        <begin position="9"/>
        <end position="63"/>
    </location>
</feature>
<protein>
    <submittedName>
        <fullName evidence="2">Glutaredoxin and related proteins</fullName>
    </submittedName>
</protein>
<reference evidence="2" key="1">
    <citation type="submission" date="2016-10" db="EMBL/GenBank/DDBJ databases">
        <authorList>
            <person name="de Groot N.N."/>
        </authorList>
    </citation>
    <scope>NUCLEOTIDE SEQUENCE</scope>
</reference>
<dbReference type="InterPro" id="IPR051548">
    <property type="entry name" value="Grx-like_ET"/>
</dbReference>
<evidence type="ECO:0000259" key="1">
    <source>
        <dbReference type="Pfam" id="PF00462"/>
    </source>
</evidence>
<gene>
    <name evidence="2" type="ORF">MNB_SV-9-499</name>
</gene>
<dbReference type="GO" id="GO:0009055">
    <property type="term" value="F:electron transfer activity"/>
    <property type="evidence" value="ECO:0007669"/>
    <property type="project" value="TreeGrafter"/>
</dbReference>
<sequence length="81" mass="9128">MDTKKQKSVTLYSSPSCIWCTRAKNYFRKNGIKFRTIDVSKDVKSAKDCAEHGCRGVPVVKIGTLWICGFDKVKIDRSLGI</sequence>
<accession>A0A1W1BUR5</accession>